<dbReference type="InterPro" id="IPR013837">
    <property type="entry name" value="ATP_synth_F0_suB"/>
</dbReference>
<feature type="compositionally biased region" description="Low complexity" evidence="9">
    <location>
        <begin position="8"/>
        <end position="24"/>
    </location>
</feature>
<reference evidence="10 11" key="1">
    <citation type="journal article" date="2016" name="Sci. Rep.">
        <title>Peltaster fructicola genome reveals evolution from an invasive phytopathogen to an ectophytic parasite.</title>
        <authorList>
            <person name="Xu C."/>
            <person name="Chen H."/>
            <person name="Gleason M.L."/>
            <person name="Xu J.R."/>
            <person name="Liu H."/>
            <person name="Zhang R."/>
            <person name="Sun G."/>
        </authorList>
    </citation>
    <scope>NUCLEOTIDE SEQUENCE [LARGE SCALE GENOMIC DNA]</scope>
    <source>
        <strain evidence="10 11">LNHT1506</strain>
    </source>
</reference>
<evidence type="ECO:0000256" key="2">
    <source>
        <dbReference type="ARBA" id="ARBA00022547"/>
    </source>
</evidence>
<sequence length="228" mass="24616">MASRIVSRAMGAARARPMARTADAGVPQKSPQETANSILNSLPGNSVASKVAYLSAGTGLAIAGISNELLVINEEAIVAFALLSVYYGLATYGGPAYASWAQGQREKTLNILNASREGHKEAVKARIESVKDLGGVIDVTKNLFEVAKTAKLEAQAYELEQKTAITSEAKATLDSWVRYESQVKQRQQKELADAVMAKIEKELENPKVLDQILKQSVQDIERIVSQKA</sequence>
<dbReference type="OrthoDB" id="67388at2759"/>
<dbReference type="PANTHER" id="PTHR12733:SF3">
    <property type="entry name" value="ATP SYNTHASE F(0) COMPLEX SUBUNIT B1, MITOCHONDRIAL"/>
    <property type="match status" value="1"/>
</dbReference>
<accession>A0A6H0XTG4</accession>
<comment type="subunit">
    <text evidence="8">F-type ATPases have 2 components, CF(1) - the catalytic core - and CF(0) - the membrane proton channel. In yeast, the dimeric form of ATP synthase consists of 17 polypeptides: alpha, beta, gamma, delta, epsilon, 4 (B), 5 (OSCP), 6 (A), 8, 9 (C), d, E (Tim11), f, g, h, i/j and k.</text>
</comment>
<dbReference type="EMBL" id="CP051140">
    <property type="protein sequence ID" value="QIW97960.1"/>
    <property type="molecule type" value="Genomic_DNA"/>
</dbReference>
<keyword evidence="6 8" id="KW-0496">Mitochondrion</keyword>
<keyword evidence="5 8" id="KW-0406">Ion transport</keyword>
<comment type="function">
    <text evidence="8">Subunit b, of the mitochondrial membrane ATP synthase complex (F(1)F(0) ATP synthase or Complex V) that produces ATP from ADP in the presence of a proton gradient across the membrane which is generated by electron transport complexes of the respiratory chain. ATP synthase complex consist of a soluble F(1) head domain - the catalytic core - and a membrane F(1) domain - the membrane proton channel. These two domains are linked by a central stalk rotating inside the F(1) region and a stationary peripheral stalk. During catalysis, ATP synthesis in the catalytic domain of F(1) is coupled via a rotary mechanism of the central stalk subunits to proton translocation. In vivo, can only synthesize ATP although its ATP hydrolase activity can be activated artificially in vitro. Part of the complex F(0) domain. Part of the complex F(0) domain and the peripheric stalk, which acts as a stator to hold the catalytic alpha(3)beta(3) subcomplex and subunit a/ATP6 static relative to the rotary elements.</text>
</comment>
<feature type="compositionally biased region" description="Polar residues" evidence="9">
    <location>
        <begin position="29"/>
        <end position="38"/>
    </location>
</feature>
<keyword evidence="3 8" id="KW-0375">Hydrogen ion transport</keyword>
<evidence type="ECO:0000256" key="8">
    <source>
        <dbReference type="RuleBase" id="RU368017"/>
    </source>
</evidence>
<dbReference type="InterPro" id="IPR008688">
    <property type="entry name" value="ATP_synth_Bsub_B/MI25"/>
</dbReference>
<dbReference type="GO" id="GO:0005743">
    <property type="term" value="C:mitochondrial inner membrane"/>
    <property type="evidence" value="ECO:0007669"/>
    <property type="project" value="UniProtKB-SubCell"/>
</dbReference>
<dbReference type="AlphaFoldDB" id="A0A6H0XTG4"/>
<evidence type="ECO:0000256" key="6">
    <source>
        <dbReference type="ARBA" id="ARBA00023128"/>
    </source>
</evidence>
<dbReference type="GO" id="GO:0046933">
    <property type="term" value="F:proton-transporting ATP synthase activity, rotational mechanism"/>
    <property type="evidence" value="ECO:0007669"/>
    <property type="project" value="TreeGrafter"/>
</dbReference>
<dbReference type="SUPFAM" id="SSF161060">
    <property type="entry name" value="ATP synthase B chain-like"/>
    <property type="match status" value="1"/>
</dbReference>
<keyword evidence="1 8" id="KW-0813">Transport</keyword>
<evidence type="ECO:0000313" key="10">
    <source>
        <dbReference type="EMBL" id="QIW97960.1"/>
    </source>
</evidence>
<keyword evidence="2 8" id="KW-0138">CF(0)</keyword>
<feature type="region of interest" description="Disordered" evidence="9">
    <location>
        <begin position="1"/>
        <end position="38"/>
    </location>
</feature>
<evidence type="ECO:0000256" key="4">
    <source>
        <dbReference type="ARBA" id="ARBA00022792"/>
    </source>
</evidence>
<dbReference type="Proteomes" id="UP000503462">
    <property type="component" value="Chromosome 2"/>
</dbReference>
<comment type="similarity">
    <text evidence="8">Belongs to the eukaryotic ATPase B chain family.</text>
</comment>
<evidence type="ECO:0000256" key="7">
    <source>
        <dbReference type="ARBA" id="ARBA00023136"/>
    </source>
</evidence>
<name>A0A6H0XTG4_9PEZI</name>
<gene>
    <name evidence="10" type="ORF">AMS68_003478</name>
</gene>
<protein>
    <recommendedName>
        <fullName evidence="8">ATP synthase subunit 4</fullName>
    </recommendedName>
</protein>
<evidence type="ECO:0000313" key="11">
    <source>
        <dbReference type="Proteomes" id="UP000503462"/>
    </source>
</evidence>
<evidence type="ECO:0000256" key="9">
    <source>
        <dbReference type="SAM" id="MobiDB-lite"/>
    </source>
</evidence>
<dbReference type="GO" id="GO:0045259">
    <property type="term" value="C:proton-transporting ATP synthase complex"/>
    <property type="evidence" value="ECO:0007669"/>
    <property type="project" value="UniProtKB-KW"/>
</dbReference>
<proteinExistence type="inferred from homology"/>
<dbReference type="PANTHER" id="PTHR12733">
    <property type="entry name" value="MITOCHONDRIAL ATP SYNTHASE B CHAIN"/>
    <property type="match status" value="1"/>
</dbReference>
<dbReference type="Pfam" id="PF05405">
    <property type="entry name" value="Mt_ATP-synt_B"/>
    <property type="match status" value="1"/>
</dbReference>
<comment type="subcellular location">
    <subcellularLocation>
        <location evidence="8">Mitochondrion</location>
    </subcellularLocation>
    <subcellularLocation>
        <location evidence="8">Mitochondrion inner membrane</location>
    </subcellularLocation>
</comment>
<evidence type="ECO:0000256" key="1">
    <source>
        <dbReference type="ARBA" id="ARBA00022448"/>
    </source>
</evidence>
<keyword evidence="4 8" id="KW-0999">Mitochondrion inner membrane</keyword>
<organism evidence="10 11">
    <name type="scientific">Peltaster fructicola</name>
    <dbReference type="NCBI Taxonomy" id="286661"/>
    <lineage>
        <taxon>Eukaryota</taxon>
        <taxon>Fungi</taxon>
        <taxon>Dikarya</taxon>
        <taxon>Ascomycota</taxon>
        <taxon>Pezizomycotina</taxon>
        <taxon>Dothideomycetes</taxon>
        <taxon>Dothideomycetes incertae sedis</taxon>
        <taxon>Peltaster</taxon>
    </lineage>
</organism>
<evidence type="ECO:0000256" key="5">
    <source>
        <dbReference type="ARBA" id="ARBA00023065"/>
    </source>
</evidence>
<keyword evidence="11" id="KW-1185">Reference proteome</keyword>
<keyword evidence="7 8" id="KW-0472">Membrane</keyword>
<evidence type="ECO:0000256" key="3">
    <source>
        <dbReference type="ARBA" id="ARBA00022781"/>
    </source>
</evidence>